<dbReference type="InParanoid" id="J0CQU6"/>
<dbReference type="KEGG" id="adl:AURDEDRAFT_178313"/>
<keyword evidence="1" id="KW-1133">Transmembrane helix</keyword>
<feature type="transmembrane region" description="Helical" evidence="1">
    <location>
        <begin position="74"/>
        <end position="98"/>
    </location>
</feature>
<keyword evidence="3" id="KW-1185">Reference proteome</keyword>
<organism evidence="2 3">
    <name type="scientific">Auricularia subglabra (strain TFB-10046 / SS5)</name>
    <name type="common">White-rot fungus</name>
    <name type="synonym">Auricularia delicata (strain TFB10046)</name>
    <dbReference type="NCBI Taxonomy" id="717982"/>
    <lineage>
        <taxon>Eukaryota</taxon>
        <taxon>Fungi</taxon>
        <taxon>Dikarya</taxon>
        <taxon>Basidiomycota</taxon>
        <taxon>Agaricomycotina</taxon>
        <taxon>Agaricomycetes</taxon>
        <taxon>Auriculariales</taxon>
        <taxon>Auriculariaceae</taxon>
        <taxon>Auricularia</taxon>
    </lineage>
</organism>
<reference evidence="3" key="1">
    <citation type="journal article" date="2012" name="Science">
        <title>The Paleozoic origin of enzymatic lignin decomposition reconstructed from 31 fungal genomes.</title>
        <authorList>
            <person name="Floudas D."/>
            <person name="Binder M."/>
            <person name="Riley R."/>
            <person name="Barry K."/>
            <person name="Blanchette R.A."/>
            <person name="Henrissat B."/>
            <person name="Martinez A.T."/>
            <person name="Otillar R."/>
            <person name="Spatafora J.W."/>
            <person name="Yadav J.S."/>
            <person name="Aerts A."/>
            <person name="Benoit I."/>
            <person name="Boyd A."/>
            <person name="Carlson A."/>
            <person name="Copeland A."/>
            <person name="Coutinho P.M."/>
            <person name="de Vries R.P."/>
            <person name="Ferreira P."/>
            <person name="Findley K."/>
            <person name="Foster B."/>
            <person name="Gaskell J."/>
            <person name="Glotzer D."/>
            <person name="Gorecki P."/>
            <person name="Heitman J."/>
            <person name="Hesse C."/>
            <person name="Hori C."/>
            <person name="Igarashi K."/>
            <person name="Jurgens J.A."/>
            <person name="Kallen N."/>
            <person name="Kersten P."/>
            <person name="Kohler A."/>
            <person name="Kuees U."/>
            <person name="Kumar T.K.A."/>
            <person name="Kuo A."/>
            <person name="LaButti K."/>
            <person name="Larrondo L.F."/>
            <person name="Lindquist E."/>
            <person name="Ling A."/>
            <person name="Lombard V."/>
            <person name="Lucas S."/>
            <person name="Lundell T."/>
            <person name="Martin R."/>
            <person name="McLaughlin D.J."/>
            <person name="Morgenstern I."/>
            <person name="Morin E."/>
            <person name="Murat C."/>
            <person name="Nagy L.G."/>
            <person name="Nolan M."/>
            <person name="Ohm R.A."/>
            <person name="Patyshakuliyeva A."/>
            <person name="Rokas A."/>
            <person name="Ruiz-Duenas F.J."/>
            <person name="Sabat G."/>
            <person name="Salamov A."/>
            <person name="Samejima M."/>
            <person name="Schmutz J."/>
            <person name="Slot J.C."/>
            <person name="St John F."/>
            <person name="Stenlid J."/>
            <person name="Sun H."/>
            <person name="Sun S."/>
            <person name="Syed K."/>
            <person name="Tsang A."/>
            <person name="Wiebenga A."/>
            <person name="Young D."/>
            <person name="Pisabarro A."/>
            <person name="Eastwood D.C."/>
            <person name="Martin F."/>
            <person name="Cullen D."/>
            <person name="Grigoriev I.V."/>
            <person name="Hibbett D.S."/>
        </authorList>
    </citation>
    <scope>NUCLEOTIDE SEQUENCE [LARGE SCALE GENOMIC DNA]</scope>
    <source>
        <strain evidence="3">TFB10046</strain>
    </source>
</reference>
<keyword evidence="1" id="KW-0812">Transmembrane</keyword>
<dbReference type="EMBL" id="JH688818">
    <property type="protein sequence ID" value="EJD32594.1"/>
    <property type="molecule type" value="Genomic_DNA"/>
</dbReference>
<name>J0CQU6_AURST</name>
<proteinExistence type="predicted"/>
<accession>J0CQU6</accession>
<protein>
    <submittedName>
        <fullName evidence="2">Uncharacterized protein</fullName>
    </submittedName>
</protein>
<keyword evidence="1" id="KW-0472">Membrane</keyword>
<gene>
    <name evidence="2" type="ORF">AURDEDRAFT_178313</name>
</gene>
<evidence type="ECO:0000256" key="1">
    <source>
        <dbReference type="SAM" id="Phobius"/>
    </source>
</evidence>
<sequence>MLGTFVRTLRKSVRTLGTFVRTLGTFVRTLGKSVRILRTFVRTLRTFVRTAGESVRTLGKSVRTHKLSCARTNLVVRIGTVALAALVLEVPHLGFLLLPRGRSNTVARLHRENERAPRLSALRASLCVRARRAADGSSRIAQDHRCDIGMLSSRVPLTHSLTDPIE</sequence>
<evidence type="ECO:0000313" key="3">
    <source>
        <dbReference type="Proteomes" id="UP000006514"/>
    </source>
</evidence>
<dbReference type="AlphaFoldDB" id="J0CQU6"/>
<dbReference type="Proteomes" id="UP000006514">
    <property type="component" value="Unassembled WGS sequence"/>
</dbReference>
<evidence type="ECO:0000313" key="2">
    <source>
        <dbReference type="EMBL" id="EJD32594.1"/>
    </source>
</evidence>